<protein>
    <submittedName>
        <fullName evidence="2">Putative nucleotide-binding protein (Sugar kinase/HSP70/actin superfamily)</fullName>
    </submittedName>
</protein>
<proteinExistence type="predicted"/>
<reference evidence="2 3" key="1">
    <citation type="submission" date="2019-03" db="EMBL/GenBank/DDBJ databases">
        <title>Genomic Encyclopedia of Type Strains, Phase IV (KMG-IV): sequencing the most valuable type-strain genomes for metagenomic binning, comparative biology and taxonomic classification.</title>
        <authorList>
            <person name="Goeker M."/>
        </authorList>
    </citation>
    <scope>NUCLEOTIDE SEQUENCE [LARGE SCALE GENOMIC DNA]</scope>
    <source>
        <strain evidence="2 3">DSM 102940</strain>
    </source>
</reference>
<dbReference type="RefSeq" id="WP_132244793.1">
    <property type="nucleotide sequence ID" value="NZ_SLWV01000010.1"/>
</dbReference>
<keyword evidence="3" id="KW-1185">Reference proteome</keyword>
<evidence type="ECO:0000313" key="3">
    <source>
        <dbReference type="Proteomes" id="UP000294919"/>
    </source>
</evidence>
<keyword evidence="2" id="KW-0418">Kinase</keyword>
<dbReference type="InterPro" id="IPR018709">
    <property type="entry name" value="CoA_activase_DUF2229"/>
</dbReference>
<dbReference type="InterPro" id="IPR051805">
    <property type="entry name" value="Dehydratase_Activator_Redct"/>
</dbReference>
<dbReference type="Proteomes" id="UP000294919">
    <property type="component" value="Unassembled WGS sequence"/>
</dbReference>
<name>A0A4R2KNB3_9FIRM</name>
<accession>A0A4R2KNB3</accession>
<evidence type="ECO:0000259" key="1">
    <source>
        <dbReference type="Pfam" id="PF09989"/>
    </source>
</evidence>
<dbReference type="PANTHER" id="PTHR32329">
    <property type="entry name" value="BIFUNCTIONAL PROTEIN [INCLUDES 2-HYDROXYACYL-COA DEHYDRATASE (N-TER) AND ITS ACTIVATOR DOMAIN (C_TERM)-RELATED"/>
    <property type="match status" value="1"/>
</dbReference>
<dbReference type="Gene3D" id="3.40.50.11900">
    <property type="match status" value="1"/>
</dbReference>
<comment type="caution">
    <text evidence="2">The sequence shown here is derived from an EMBL/GenBank/DDBJ whole genome shotgun (WGS) entry which is preliminary data.</text>
</comment>
<evidence type="ECO:0000313" key="2">
    <source>
        <dbReference type="EMBL" id="TCO74954.1"/>
    </source>
</evidence>
<organism evidence="2 3">
    <name type="scientific">Marinisporobacter balticus</name>
    <dbReference type="NCBI Taxonomy" id="2018667"/>
    <lineage>
        <taxon>Bacteria</taxon>
        <taxon>Bacillati</taxon>
        <taxon>Bacillota</taxon>
        <taxon>Clostridia</taxon>
        <taxon>Peptostreptococcales</taxon>
        <taxon>Thermotaleaceae</taxon>
        <taxon>Marinisporobacter</taxon>
    </lineage>
</organism>
<dbReference type="AlphaFoldDB" id="A0A4R2KNB3"/>
<keyword evidence="2" id="KW-0808">Transferase</keyword>
<dbReference type="GO" id="GO:0016301">
    <property type="term" value="F:kinase activity"/>
    <property type="evidence" value="ECO:0007669"/>
    <property type="project" value="UniProtKB-KW"/>
</dbReference>
<dbReference type="EMBL" id="SLWV01000010">
    <property type="protein sequence ID" value="TCO74954.1"/>
    <property type="molecule type" value="Genomic_DNA"/>
</dbReference>
<sequence length="365" mass="41645">MKITFPHMGNLYIVLKGVFEELGVAVIPPPKCNRNTLEIGTKYSPELICIPFKITVGNYIESIEKGADTLFMWGGCDICRIGFYNIIQKDILKNLGYDIKLVTVEPFKSPKEIHKFLEKLYTLTGTRNYLKIFAAFIKGIKLLNEVDAFDQLVNKIRPRAYNKGEVDRVYYQFEETINKAKGYKEISETIKKSKKELQNIHIDKHKDVLKIGIVGEIYTVVEPFINLDMIKKLGNMGIEVHRSVIASEFIKEQLDFLPFIHSDKSQVHKAASDYLNTEIGGHARHTIGNTVRFGEQNFDGVIHLLPFTCMPEIVASSILPTIEKEKDIPILKIVLDEMTADAGYLTRIEAFVDLLEKRKEMKISV</sequence>
<feature type="domain" description="DUF2229" evidence="1">
    <location>
        <begin position="8"/>
        <end position="72"/>
    </location>
</feature>
<dbReference type="Pfam" id="PF09989">
    <property type="entry name" value="DUF2229"/>
    <property type="match status" value="1"/>
</dbReference>
<dbReference type="PANTHER" id="PTHR32329:SF2">
    <property type="entry name" value="BIFUNCTIONAL PROTEIN [INCLUDES 2-HYDROXYACYL-COA DEHYDRATASE (N-TER) AND ITS ACTIVATOR DOMAIN (C_TERM)"/>
    <property type="match status" value="1"/>
</dbReference>
<gene>
    <name evidence="2" type="ORF">EV214_11025</name>
</gene>
<dbReference type="OrthoDB" id="9780120at2"/>